<evidence type="ECO:0000256" key="11">
    <source>
        <dbReference type="ARBA" id="ARBA00023277"/>
    </source>
</evidence>
<evidence type="ECO:0000256" key="2">
    <source>
        <dbReference type="ARBA" id="ARBA00012035"/>
    </source>
</evidence>
<feature type="binding site" evidence="12">
    <location>
        <begin position="247"/>
        <end position="248"/>
    </location>
    <ligand>
        <name>ATP</name>
        <dbReference type="ChEBI" id="CHEBI:30616"/>
    </ligand>
</feature>
<accession>A0A845A5H7</accession>
<dbReference type="PANTHER" id="PTHR10584:SF166">
    <property type="entry name" value="RIBOKINASE"/>
    <property type="match status" value="1"/>
</dbReference>
<dbReference type="UniPathway" id="UPA00916">
    <property type="reaction ID" value="UER00889"/>
</dbReference>
<dbReference type="PANTHER" id="PTHR10584">
    <property type="entry name" value="SUGAR KINASE"/>
    <property type="match status" value="1"/>
</dbReference>
<feature type="binding site" evidence="12">
    <location>
        <position position="136"/>
    </location>
    <ligand>
        <name>substrate</name>
    </ligand>
</feature>
<dbReference type="Pfam" id="PF00294">
    <property type="entry name" value="PfkB"/>
    <property type="match status" value="1"/>
</dbReference>
<comment type="similarity">
    <text evidence="1">Belongs to the carbohydrate kinase pfkB family.</text>
</comment>
<feature type="binding site" evidence="12">
    <location>
        <position position="242"/>
    </location>
    <ligand>
        <name>K(+)</name>
        <dbReference type="ChEBI" id="CHEBI:29103"/>
    </ligand>
</feature>
<dbReference type="InterPro" id="IPR011611">
    <property type="entry name" value="PfkB_dom"/>
</dbReference>
<evidence type="ECO:0000256" key="1">
    <source>
        <dbReference type="ARBA" id="ARBA00005380"/>
    </source>
</evidence>
<feature type="binding site" evidence="12">
    <location>
        <position position="272"/>
    </location>
    <ligand>
        <name>ATP</name>
        <dbReference type="ChEBI" id="CHEBI:30616"/>
    </ligand>
</feature>
<feature type="binding site" evidence="12">
    <location>
        <begin position="38"/>
        <end position="42"/>
    </location>
    <ligand>
        <name>substrate</name>
    </ligand>
</feature>
<feature type="binding site" evidence="12">
    <location>
        <position position="278"/>
    </location>
    <ligand>
        <name>K(+)</name>
        <dbReference type="ChEBI" id="CHEBI:29103"/>
    </ligand>
</feature>
<comment type="similarity">
    <text evidence="12">Belongs to the carbohydrate kinase PfkB family. Ribokinase subfamily.</text>
</comment>
<comment type="catalytic activity">
    <reaction evidence="12">
        <text>D-ribose + ATP = D-ribose 5-phosphate + ADP + H(+)</text>
        <dbReference type="Rhea" id="RHEA:13697"/>
        <dbReference type="ChEBI" id="CHEBI:15378"/>
        <dbReference type="ChEBI" id="CHEBI:30616"/>
        <dbReference type="ChEBI" id="CHEBI:47013"/>
        <dbReference type="ChEBI" id="CHEBI:78346"/>
        <dbReference type="ChEBI" id="CHEBI:456216"/>
        <dbReference type="EC" id="2.7.1.15"/>
    </reaction>
</comment>
<evidence type="ECO:0000256" key="9">
    <source>
        <dbReference type="ARBA" id="ARBA00022842"/>
    </source>
</evidence>
<feature type="binding site" evidence="12">
    <location>
        <begin position="10"/>
        <end position="12"/>
    </location>
    <ligand>
        <name>substrate</name>
    </ligand>
</feature>
<protein>
    <recommendedName>
        <fullName evidence="3 12">Ribokinase</fullName>
        <shortName evidence="12">RK</shortName>
        <ecNumber evidence="2 12">2.7.1.15</ecNumber>
    </recommendedName>
</protein>
<organism evidence="14 15">
    <name type="scientific">Altericroceibacterium indicum</name>
    <dbReference type="NCBI Taxonomy" id="374177"/>
    <lineage>
        <taxon>Bacteria</taxon>
        <taxon>Pseudomonadati</taxon>
        <taxon>Pseudomonadota</taxon>
        <taxon>Alphaproteobacteria</taxon>
        <taxon>Sphingomonadales</taxon>
        <taxon>Erythrobacteraceae</taxon>
        <taxon>Altericroceibacterium</taxon>
    </lineage>
</organism>
<evidence type="ECO:0000256" key="4">
    <source>
        <dbReference type="ARBA" id="ARBA00022679"/>
    </source>
</evidence>
<gene>
    <name evidence="12" type="primary">rbsK</name>
    <name evidence="14" type="ORF">GRI39_02790</name>
</gene>
<feature type="binding site" evidence="12">
    <location>
        <position position="248"/>
    </location>
    <ligand>
        <name>substrate</name>
    </ligand>
</feature>
<comment type="caution">
    <text evidence="12">Lacks conserved residue(s) required for the propagation of feature annotation.</text>
</comment>
<evidence type="ECO:0000256" key="7">
    <source>
        <dbReference type="ARBA" id="ARBA00022777"/>
    </source>
</evidence>
<dbReference type="GO" id="GO:0005524">
    <property type="term" value="F:ATP binding"/>
    <property type="evidence" value="ECO:0007669"/>
    <property type="project" value="UniProtKB-UniRule"/>
</dbReference>
<sequence>MAVEILGSINVDIIAALANLPRPGETVLARSTEKLPGGKGANQAVAASRFGADTYMIGAVGKDGDGVWMRSILETDGVHLLPVDVASGTPTGMAYIALDAAGENQIIVAPGANMAITADAIGGAAPDARVFLAQLEVPIEAIAAFFNPDRVGHGLRLLNCAPAIPEARALFADTDILILNQTELAEYAELDTVNGVDDALAARQLITRDDQSIVVTLGAGGSCVVRRNSHCHAPAVKVVPVDTIGAGDCFVGALAALLDEGARLEDALPIANAAAAQATQVAGGVPSMPMRAMIDEMLAEKLREPT</sequence>
<comment type="cofactor">
    <cofactor evidence="12">
        <name>Mg(2+)</name>
        <dbReference type="ChEBI" id="CHEBI:18420"/>
    </cofactor>
    <text evidence="12">Requires a divalent cation, most likely magnesium in vivo, as an electrophilic catalyst to aid phosphoryl group transfer. It is the chelate of the metal and the nucleotide that is the actual substrate.</text>
</comment>
<dbReference type="PRINTS" id="PR00990">
    <property type="entry name" value="RIBOKINASE"/>
</dbReference>
<dbReference type="PROSITE" id="PS00584">
    <property type="entry name" value="PFKB_KINASES_2"/>
    <property type="match status" value="1"/>
</dbReference>
<evidence type="ECO:0000313" key="15">
    <source>
        <dbReference type="Proteomes" id="UP000460561"/>
    </source>
</evidence>
<dbReference type="InterPro" id="IPR029056">
    <property type="entry name" value="Ribokinase-like"/>
</dbReference>
<dbReference type="Proteomes" id="UP000460561">
    <property type="component" value="Unassembled WGS sequence"/>
</dbReference>
<dbReference type="GO" id="GO:0005829">
    <property type="term" value="C:cytosol"/>
    <property type="evidence" value="ECO:0007669"/>
    <property type="project" value="TreeGrafter"/>
</dbReference>
<dbReference type="RefSeq" id="WP_160738155.1">
    <property type="nucleotide sequence ID" value="NZ_WTYQ01000001.1"/>
</dbReference>
<keyword evidence="10 12" id="KW-0630">Potassium</keyword>
<dbReference type="HAMAP" id="MF_01987">
    <property type="entry name" value="Ribokinase"/>
    <property type="match status" value="1"/>
</dbReference>
<keyword evidence="5 12" id="KW-0479">Metal-binding</keyword>
<name>A0A845A5H7_9SPHN</name>
<evidence type="ECO:0000256" key="8">
    <source>
        <dbReference type="ARBA" id="ARBA00022840"/>
    </source>
</evidence>
<dbReference type="InterPro" id="IPR011877">
    <property type="entry name" value="Ribokinase"/>
</dbReference>
<dbReference type="InterPro" id="IPR002139">
    <property type="entry name" value="Ribo/fructo_kinase"/>
</dbReference>
<comment type="pathway">
    <text evidence="12">Carbohydrate metabolism; D-ribose degradation; D-ribose 5-phosphate from beta-D-ribopyranose: step 2/2.</text>
</comment>
<dbReference type="GO" id="GO:0004747">
    <property type="term" value="F:ribokinase activity"/>
    <property type="evidence" value="ECO:0007669"/>
    <property type="project" value="UniProtKB-UniRule"/>
</dbReference>
<dbReference type="GO" id="GO:0046872">
    <property type="term" value="F:metal ion binding"/>
    <property type="evidence" value="ECO:0007669"/>
    <property type="project" value="UniProtKB-KW"/>
</dbReference>
<dbReference type="SUPFAM" id="SSF53613">
    <property type="entry name" value="Ribokinase-like"/>
    <property type="match status" value="1"/>
</dbReference>
<evidence type="ECO:0000256" key="12">
    <source>
        <dbReference type="HAMAP-Rule" id="MF_01987"/>
    </source>
</evidence>
<proteinExistence type="inferred from homology"/>
<comment type="activity regulation">
    <text evidence="12">Activated by a monovalent cation that binds near, but not in, the active site. The most likely occupant of the site in vivo is potassium. Ion binding induces a conformational change that may alter substrate affinity.</text>
</comment>
<keyword evidence="11 12" id="KW-0119">Carbohydrate metabolism</keyword>
<reference evidence="14 15" key="1">
    <citation type="submission" date="2019-12" db="EMBL/GenBank/DDBJ databases">
        <title>Genomic-based taxomic classification of the family Erythrobacteraceae.</title>
        <authorList>
            <person name="Xu L."/>
        </authorList>
    </citation>
    <scope>NUCLEOTIDE SEQUENCE [LARGE SCALE GENOMIC DNA]</scope>
    <source>
        <strain evidence="14 15">DSM 18604</strain>
    </source>
</reference>
<dbReference type="EMBL" id="WTYQ01000001">
    <property type="protein sequence ID" value="MXP24974.1"/>
    <property type="molecule type" value="Genomic_DNA"/>
</dbReference>
<feature type="binding site" evidence="12">
    <location>
        <position position="180"/>
    </location>
    <ligand>
        <name>ATP</name>
        <dbReference type="ChEBI" id="CHEBI:30616"/>
    </ligand>
</feature>
<feature type="binding site" evidence="12">
    <location>
        <position position="283"/>
    </location>
    <ligand>
        <name>K(+)</name>
        <dbReference type="ChEBI" id="CHEBI:29103"/>
    </ligand>
</feature>
<keyword evidence="7 12" id="KW-0418">Kinase</keyword>
<comment type="subunit">
    <text evidence="12">Homodimer.</text>
</comment>
<comment type="subcellular location">
    <subcellularLocation>
        <location evidence="12">Cytoplasm</location>
    </subcellularLocation>
</comment>
<dbReference type="Gene3D" id="3.40.1190.20">
    <property type="match status" value="1"/>
</dbReference>
<feature type="binding site" evidence="12">
    <location>
        <position position="287"/>
    </location>
    <ligand>
        <name>K(+)</name>
        <dbReference type="ChEBI" id="CHEBI:29103"/>
    </ligand>
</feature>
<keyword evidence="4 12" id="KW-0808">Transferase</keyword>
<keyword evidence="9 12" id="KW-0460">Magnesium</keyword>
<dbReference type="GO" id="GO:0019303">
    <property type="term" value="P:D-ribose catabolic process"/>
    <property type="evidence" value="ECO:0007669"/>
    <property type="project" value="UniProtKB-UniRule"/>
</dbReference>
<evidence type="ECO:0000256" key="3">
    <source>
        <dbReference type="ARBA" id="ARBA00016943"/>
    </source>
</evidence>
<dbReference type="AlphaFoldDB" id="A0A845A5H7"/>
<dbReference type="InterPro" id="IPR002173">
    <property type="entry name" value="Carboh/pur_kinase_PfkB_CS"/>
</dbReference>
<evidence type="ECO:0000259" key="13">
    <source>
        <dbReference type="Pfam" id="PF00294"/>
    </source>
</evidence>
<comment type="caution">
    <text evidence="14">The sequence shown here is derived from an EMBL/GenBank/DDBJ whole genome shotgun (WGS) entry which is preliminary data.</text>
</comment>
<comment type="function">
    <text evidence="12">Catalyzes the phosphorylation of ribose at O-5 in a reaction requiring ATP and magnesium. The resulting D-ribose-5-phosphate can then be used either for sythesis of nucleotides, histidine, and tryptophan, or as a component of the pentose phosphate pathway.</text>
</comment>
<feature type="binding site" evidence="12">
    <location>
        <begin position="216"/>
        <end position="221"/>
    </location>
    <ligand>
        <name>ATP</name>
        <dbReference type="ChEBI" id="CHEBI:30616"/>
    </ligand>
</feature>
<feature type="active site" description="Proton acceptor" evidence="12">
    <location>
        <position position="248"/>
    </location>
</feature>
<feature type="domain" description="Carbohydrate kinase PfkB" evidence="13">
    <location>
        <begin position="3"/>
        <end position="289"/>
    </location>
</feature>
<feature type="binding site" evidence="12">
    <location>
        <position position="281"/>
    </location>
    <ligand>
        <name>K(+)</name>
        <dbReference type="ChEBI" id="CHEBI:29103"/>
    </ligand>
</feature>
<dbReference type="CDD" id="cd01174">
    <property type="entry name" value="ribokinase"/>
    <property type="match status" value="1"/>
</dbReference>
<dbReference type="OrthoDB" id="9775849at2"/>
<keyword evidence="12" id="KW-0963">Cytoplasm</keyword>
<keyword evidence="6 12" id="KW-0547">Nucleotide-binding</keyword>
<evidence type="ECO:0000256" key="5">
    <source>
        <dbReference type="ARBA" id="ARBA00022723"/>
    </source>
</evidence>
<keyword evidence="8 12" id="KW-0067">ATP-binding</keyword>
<dbReference type="EC" id="2.7.1.15" evidence="2 12"/>
<evidence type="ECO:0000256" key="6">
    <source>
        <dbReference type="ARBA" id="ARBA00022741"/>
    </source>
</evidence>
<evidence type="ECO:0000256" key="10">
    <source>
        <dbReference type="ARBA" id="ARBA00022958"/>
    </source>
</evidence>
<evidence type="ECO:0000313" key="14">
    <source>
        <dbReference type="EMBL" id="MXP24974.1"/>
    </source>
</evidence>
<keyword evidence="15" id="KW-1185">Reference proteome</keyword>
<feature type="binding site" evidence="12">
    <location>
        <position position="244"/>
    </location>
    <ligand>
        <name>K(+)</name>
        <dbReference type="ChEBI" id="CHEBI:29103"/>
    </ligand>
</feature>